<dbReference type="InterPro" id="IPR035994">
    <property type="entry name" value="Nucleoside_phosphorylase_sf"/>
</dbReference>
<dbReference type="GO" id="GO:0009116">
    <property type="term" value="P:nucleoside metabolic process"/>
    <property type="evidence" value="ECO:0007669"/>
    <property type="project" value="InterPro"/>
</dbReference>
<dbReference type="Gene3D" id="3.40.50.1580">
    <property type="entry name" value="Nucleoside phosphorylase domain"/>
    <property type="match status" value="1"/>
</dbReference>
<dbReference type="SUPFAM" id="SSF53167">
    <property type="entry name" value="Purine and uridine phosphorylases"/>
    <property type="match status" value="1"/>
</dbReference>
<dbReference type="NCBIfam" id="TIGR01700">
    <property type="entry name" value="PNPH"/>
    <property type="match status" value="1"/>
</dbReference>
<dbReference type="NCBIfam" id="TIGR01697">
    <property type="entry name" value="PNPH-PUNA-XAPA"/>
    <property type="match status" value="1"/>
</dbReference>
<sequence>MILGSGLGGLAESIESSSDVGYSDLPGFPVPTVSGHEGRLRLGTWSGMPVACLQGRFHFYEGHDIQQLAVPIRALRSAGCETLILTCAAGSLQPEMGPGELMLVTDHINWSGISPLVGPNDDTIGPRFVDVSQAYDPTLQKIAQTAANETGITLHEGVYVWCLGPNFETPAEIRAFRKLGADAVGMSTVPECLAAVHCGLRVMAIAVVTNLAAGMQMDLSHVETMTVGSAATPKLSALLGGVMKRLALDY</sequence>
<dbReference type="UniPathway" id="UPA00606"/>
<dbReference type="EC" id="2.4.2.1" evidence="3"/>
<evidence type="ECO:0000256" key="2">
    <source>
        <dbReference type="ARBA" id="ARBA00006751"/>
    </source>
</evidence>
<protein>
    <recommendedName>
        <fullName evidence="3">purine-nucleoside phosphorylase</fullName>
        <ecNumber evidence="3">2.4.2.1</ecNumber>
    </recommendedName>
    <alternativeName>
        <fullName evidence="7">Inosine phosphorylase</fullName>
    </alternativeName>
    <alternativeName>
        <fullName evidence="6">Inosine-guanosine phosphorylase</fullName>
    </alternativeName>
</protein>
<gene>
    <name evidence="9" type="ORF">METZ01_LOCUS43817</name>
</gene>
<evidence type="ECO:0000256" key="7">
    <source>
        <dbReference type="ARBA" id="ARBA00033072"/>
    </source>
</evidence>
<evidence type="ECO:0000256" key="3">
    <source>
        <dbReference type="ARBA" id="ARBA00011886"/>
    </source>
</evidence>
<evidence type="ECO:0000256" key="1">
    <source>
        <dbReference type="ARBA" id="ARBA00005058"/>
    </source>
</evidence>
<keyword evidence="4" id="KW-0328">Glycosyltransferase</keyword>
<evidence type="ECO:0000256" key="6">
    <source>
        <dbReference type="ARBA" id="ARBA00031036"/>
    </source>
</evidence>
<dbReference type="AlphaFoldDB" id="A0A381RQ37"/>
<dbReference type="InterPro" id="IPR000845">
    <property type="entry name" value="Nucleoside_phosphorylase_d"/>
</dbReference>
<evidence type="ECO:0000259" key="8">
    <source>
        <dbReference type="Pfam" id="PF01048"/>
    </source>
</evidence>
<dbReference type="EMBL" id="UINC01001937">
    <property type="protein sequence ID" value="SUZ90963.1"/>
    <property type="molecule type" value="Genomic_DNA"/>
</dbReference>
<feature type="domain" description="Nucleoside phosphorylase" evidence="8">
    <location>
        <begin position="3"/>
        <end position="239"/>
    </location>
</feature>
<evidence type="ECO:0000313" key="9">
    <source>
        <dbReference type="EMBL" id="SUZ90963.1"/>
    </source>
</evidence>
<comment type="pathway">
    <text evidence="1">Purine metabolism; purine nucleoside salvage.</text>
</comment>
<name>A0A381RQ37_9ZZZZ</name>
<dbReference type="InterPro" id="IPR011268">
    <property type="entry name" value="Purine_phosphorylase"/>
</dbReference>
<dbReference type="CDD" id="cd09009">
    <property type="entry name" value="PNP-EcPNPII_like"/>
    <property type="match status" value="1"/>
</dbReference>
<organism evidence="9">
    <name type="scientific">marine metagenome</name>
    <dbReference type="NCBI Taxonomy" id="408172"/>
    <lineage>
        <taxon>unclassified sequences</taxon>
        <taxon>metagenomes</taxon>
        <taxon>ecological metagenomes</taxon>
    </lineage>
</organism>
<dbReference type="PIRSF" id="PIRSF000477">
    <property type="entry name" value="PurNPase"/>
    <property type="match status" value="1"/>
</dbReference>
<dbReference type="GO" id="GO:0004731">
    <property type="term" value="F:purine-nucleoside phosphorylase activity"/>
    <property type="evidence" value="ECO:0007669"/>
    <property type="project" value="UniProtKB-EC"/>
</dbReference>
<dbReference type="PANTHER" id="PTHR11904:SF9">
    <property type="entry name" value="PURINE NUCLEOSIDE PHOSPHORYLASE-RELATED"/>
    <property type="match status" value="1"/>
</dbReference>
<accession>A0A381RQ37</accession>
<evidence type="ECO:0000256" key="4">
    <source>
        <dbReference type="ARBA" id="ARBA00022676"/>
    </source>
</evidence>
<comment type="similarity">
    <text evidence="2">Belongs to the PNP/MTAP phosphorylase family.</text>
</comment>
<dbReference type="GO" id="GO:0005737">
    <property type="term" value="C:cytoplasm"/>
    <property type="evidence" value="ECO:0007669"/>
    <property type="project" value="TreeGrafter"/>
</dbReference>
<proteinExistence type="inferred from homology"/>
<dbReference type="InterPro" id="IPR011270">
    <property type="entry name" value="Pur_Nuc_Pase_Ino/Guo-sp"/>
</dbReference>
<dbReference type="PANTHER" id="PTHR11904">
    <property type="entry name" value="METHYLTHIOADENOSINE/PURINE NUCLEOSIDE PHOSPHORYLASE"/>
    <property type="match status" value="1"/>
</dbReference>
<reference evidence="9" key="1">
    <citation type="submission" date="2018-05" db="EMBL/GenBank/DDBJ databases">
        <authorList>
            <person name="Lanie J.A."/>
            <person name="Ng W.-L."/>
            <person name="Kazmierczak K.M."/>
            <person name="Andrzejewski T.M."/>
            <person name="Davidsen T.M."/>
            <person name="Wayne K.J."/>
            <person name="Tettelin H."/>
            <person name="Glass J.I."/>
            <person name="Rusch D."/>
            <person name="Podicherti R."/>
            <person name="Tsui H.-C.T."/>
            <person name="Winkler M.E."/>
        </authorList>
    </citation>
    <scope>NUCLEOTIDE SEQUENCE</scope>
</reference>
<dbReference type="Pfam" id="PF01048">
    <property type="entry name" value="PNP_UDP_1"/>
    <property type="match status" value="1"/>
</dbReference>
<keyword evidence="5" id="KW-0808">Transferase</keyword>
<evidence type="ECO:0000256" key="5">
    <source>
        <dbReference type="ARBA" id="ARBA00022679"/>
    </source>
</evidence>
<dbReference type="NCBIfam" id="NF006054">
    <property type="entry name" value="PRK08202.1"/>
    <property type="match status" value="1"/>
</dbReference>